<sequence>VVTQGHQFIYYLVCLAITMLYGPSRTIQSTPNLIDDRSQPLGYFVSFPYACKEHHRAIKTFHSLFQITPPPPPMSFLKLPSELSLMKSFGGFVRYTTLLILHLKNLSKRLRTSLHERNVRTPALILTVTLGFPDFPDNKGRGNFVYNRGDHVVRGLIIPSIKHILQGGAKSYNPMRSAKMFSDLSCNVTSKE</sequence>
<keyword evidence="2" id="KW-1185">Reference proteome</keyword>
<gene>
    <name evidence="1" type="ORF">HAX54_002756</name>
</gene>
<organism evidence="1 2">
    <name type="scientific">Datura stramonium</name>
    <name type="common">Jimsonweed</name>
    <name type="synonym">Common thornapple</name>
    <dbReference type="NCBI Taxonomy" id="4076"/>
    <lineage>
        <taxon>Eukaryota</taxon>
        <taxon>Viridiplantae</taxon>
        <taxon>Streptophyta</taxon>
        <taxon>Embryophyta</taxon>
        <taxon>Tracheophyta</taxon>
        <taxon>Spermatophyta</taxon>
        <taxon>Magnoliopsida</taxon>
        <taxon>eudicotyledons</taxon>
        <taxon>Gunneridae</taxon>
        <taxon>Pentapetalae</taxon>
        <taxon>asterids</taxon>
        <taxon>lamiids</taxon>
        <taxon>Solanales</taxon>
        <taxon>Solanaceae</taxon>
        <taxon>Solanoideae</taxon>
        <taxon>Datureae</taxon>
        <taxon>Datura</taxon>
    </lineage>
</organism>
<accession>A0ABS8WRK7</accession>
<dbReference type="EMBL" id="JACEIK010011226">
    <property type="protein sequence ID" value="MCE3215539.1"/>
    <property type="molecule type" value="Genomic_DNA"/>
</dbReference>
<reference evidence="1 2" key="1">
    <citation type="journal article" date="2021" name="BMC Genomics">
        <title>Datura genome reveals duplications of psychoactive alkaloid biosynthetic genes and high mutation rate following tissue culture.</title>
        <authorList>
            <person name="Rajewski A."/>
            <person name="Carter-House D."/>
            <person name="Stajich J."/>
            <person name="Litt A."/>
        </authorList>
    </citation>
    <scope>NUCLEOTIDE SEQUENCE [LARGE SCALE GENOMIC DNA]</scope>
    <source>
        <strain evidence="1">AR-01</strain>
    </source>
</reference>
<evidence type="ECO:0000313" key="1">
    <source>
        <dbReference type="EMBL" id="MCE3215539.1"/>
    </source>
</evidence>
<proteinExistence type="predicted"/>
<feature type="non-terminal residue" evidence="1">
    <location>
        <position position="1"/>
    </location>
</feature>
<protein>
    <submittedName>
        <fullName evidence="1">Uncharacterized protein</fullName>
    </submittedName>
</protein>
<name>A0ABS8WRK7_DATST</name>
<dbReference type="Proteomes" id="UP000823775">
    <property type="component" value="Unassembled WGS sequence"/>
</dbReference>
<evidence type="ECO:0000313" key="2">
    <source>
        <dbReference type="Proteomes" id="UP000823775"/>
    </source>
</evidence>
<comment type="caution">
    <text evidence="1">The sequence shown here is derived from an EMBL/GenBank/DDBJ whole genome shotgun (WGS) entry which is preliminary data.</text>
</comment>